<comment type="subcellular location">
    <subcellularLocation>
        <location evidence="1">Cell membrane</location>
        <topology evidence="1">Multi-pass membrane protein</topology>
    </subcellularLocation>
</comment>
<reference evidence="12 13" key="1">
    <citation type="journal article" date="2012" name="Genome Biol.">
        <title>Sequencing three crocodilian genomes to illuminate the evolution of archosaurs and amniotes.</title>
        <authorList>
            <person name="St John J.A."/>
            <person name="Braun E.L."/>
            <person name="Isberg S.R."/>
            <person name="Miles L.G."/>
            <person name="Chong A.Y."/>
            <person name="Gongora J."/>
            <person name="Dalzell P."/>
            <person name="Moran C."/>
            <person name="Bed'hom B."/>
            <person name="Abzhanov A."/>
            <person name="Burgess S.C."/>
            <person name="Cooksey A.M."/>
            <person name="Castoe T.A."/>
            <person name="Crawford N.G."/>
            <person name="Densmore L.D."/>
            <person name="Drew J.C."/>
            <person name="Edwards S.V."/>
            <person name="Faircloth B.C."/>
            <person name="Fujita M.K."/>
            <person name="Greenwold M.J."/>
            <person name="Hoffmann F.G."/>
            <person name="Howard J.M."/>
            <person name="Iguchi T."/>
            <person name="Janes D.E."/>
            <person name="Khan S.Y."/>
            <person name="Kohno S."/>
            <person name="de Koning A.J."/>
            <person name="Lance S.L."/>
            <person name="McCarthy F.M."/>
            <person name="McCormack J.E."/>
            <person name="Merchant M.E."/>
            <person name="Peterson D.G."/>
            <person name="Pollock D.D."/>
            <person name="Pourmand N."/>
            <person name="Raney B.J."/>
            <person name="Roessler K.A."/>
            <person name="Sanford J.R."/>
            <person name="Sawyer R.H."/>
            <person name="Schmidt C.J."/>
            <person name="Triplett E.W."/>
            <person name="Tuberville T.D."/>
            <person name="Venegas-Anaya M."/>
            <person name="Howard J.T."/>
            <person name="Jarvis E.D."/>
            <person name="Guillette L.J.Jr."/>
            <person name="Glenn T.C."/>
            <person name="Green R.E."/>
            <person name="Ray D.A."/>
        </authorList>
    </citation>
    <scope>NUCLEOTIDE SEQUENCE [LARGE SCALE GENOMIC DNA]</scope>
    <source>
        <strain evidence="12">KSC_2009_1</strain>
    </source>
</reference>
<dbReference type="EMBL" id="AKHW03006886">
    <property type="protein sequence ID" value="KYO17644.1"/>
    <property type="molecule type" value="Genomic_DNA"/>
</dbReference>
<keyword evidence="9" id="KW-0807">Transducer</keyword>
<comment type="caution">
    <text evidence="12">The sequence shown here is derived from an EMBL/GenBank/DDBJ whole genome shotgun (WGS) entry which is preliminary data.</text>
</comment>
<dbReference type="PRINTS" id="PR00245">
    <property type="entry name" value="OLFACTORYR"/>
</dbReference>
<evidence type="ECO:0000259" key="11">
    <source>
        <dbReference type="PROSITE" id="PS50262"/>
    </source>
</evidence>
<dbReference type="PANTHER" id="PTHR26454">
    <property type="entry name" value="OLFACTORY RECEPTOR"/>
    <property type="match status" value="1"/>
</dbReference>
<evidence type="ECO:0000256" key="10">
    <source>
        <dbReference type="SAM" id="Phobius"/>
    </source>
</evidence>
<dbReference type="Proteomes" id="UP000050525">
    <property type="component" value="Unassembled WGS sequence"/>
</dbReference>
<keyword evidence="7 10" id="KW-0472">Membrane</keyword>
<gene>
    <name evidence="12" type="ORF">Y1Q_0005873</name>
</gene>
<keyword evidence="6" id="KW-0297">G-protein coupled receptor</keyword>
<keyword evidence="8" id="KW-0675">Receptor</keyword>
<keyword evidence="3 10" id="KW-0812">Transmembrane</keyword>
<keyword evidence="2" id="KW-1003">Cell membrane</keyword>
<dbReference type="InterPro" id="IPR047132">
    <property type="entry name" value="Olfact_rcpt_6C-like"/>
</dbReference>
<keyword evidence="5 10" id="KW-1133">Transmembrane helix</keyword>
<dbReference type="PANTHER" id="PTHR26454:SF51">
    <property type="entry name" value="OLFACTORY RECEPTOR 6M1"/>
    <property type="match status" value="1"/>
</dbReference>
<evidence type="ECO:0000256" key="3">
    <source>
        <dbReference type="ARBA" id="ARBA00022692"/>
    </source>
</evidence>
<evidence type="ECO:0000313" key="13">
    <source>
        <dbReference type="Proteomes" id="UP000050525"/>
    </source>
</evidence>
<feature type="domain" description="G-protein coupled receptors family 1 profile" evidence="11">
    <location>
        <begin position="1"/>
        <end position="94"/>
    </location>
</feature>
<proteinExistence type="predicted"/>
<evidence type="ECO:0000256" key="1">
    <source>
        <dbReference type="ARBA" id="ARBA00004651"/>
    </source>
</evidence>
<evidence type="ECO:0000256" key="7">
    <source>
        <dbReference type="ARBA" id="ARBA00023136"/>
    </source>
</evidence>
<organism evidence="12 13">
    <name type="scientific">Alligator mississippiensis</name>
    <name type="common">American alligator</name>
    <dbReference type="NCBI Taxonomy" id="8496"/>
    <lineage>
        <taxon>Eukaryota</taxon>
        <taxon>Metazoa</taxon>
        <taxon>Chordata</taxon>
        <taxon>Craniata</taxon>
        <taxon>Vertebrata</taxon>
        <taxon>Euteleostomi</taxon>
        <taxon>Archelosauria</taxon>
        <taxon>Archosauria</taxon>
        <taxon>Crocodylia</taxon>
        <taxon>Alligatoridae</taxon>
        <taxon>Alligatorinae</taxon>
        <taxon>Alligator</taxon>
    </lineage>
</organism>
<dbReference type="AlphaFoldDB" id="A0A151LZH0"/>
<keyword evidence="4" id="KW-0552">Olfaction</keyword>
<feature type="transmembrane region" description="Helical" evidence="10">
    <location>
        <begin position="6"/>
        <end position="30"/>
    </location>
</feature>
<dbReference type="GO" id="GO:0004930">
    <property type="term" value="F:G protein-coupled receptor activity"/>
    <property type="evidence" value="ECO:0007669"/>
    <property type="project" value="UniProtKB-KW"/>
</dbReference>
<evidence type="ECO:0000256" key="5">
    <source>
        <dbReference type="ARBA" id="ARBA00022989"/>
    </source>
</evidence>
<dbReference type="InterPro" id="IPR017452">
    <property type="entry name" value="GPCR_Rhodpsn_7TM"/>
</dbReference>
<feature type="transmembrane region" description="Helical" evidence="10">
    <location>
        <begin position="76"/>
        <end position="96"/>
    </location>
</feature>
<dbReference type="InterPro" id="IPR000725">
    <property type="entry name" value="Olfact_rcpt"/>
</dbReference>
<evidence type="ECO:0000256" key="4">
    <source>
        <dbReference type="ARBA" id="ARBA00022725"/>
    </source>
</evidence>
<keyword evidence="4" id="KW-0716">Sensory transduction</keyword>
<evidence type="ECO:0000256" key="2">
    <source>
        <dbReference type="ARBA" id="ARBA00022475"/>
    </source>
</evidence>
<dbReference type="Pfam" id="PF13853">
    <property type="entry name" value="7tm_4"/>
    <property type="match status" value="1"/>
</dbReference>
<evidence type="ECO:0000256" key="8">
    <source>
        <dbReference type="ARBA" id="ARBA00023170"/>
    </source>
</evidence>
<dbReference type="PROSITE" id="PS50262">
    <property type="entry name" value="G_PROTEIN_RECEP_F1_2"/>
    <property type="match status" value="1"/>
</dbReference>
<accession>A0A151LZH0</accession>
<evidence type="ECO:0000256" key="6">
    <source>
        <dbReference type="ARBA" id="ARBA00023040"/>
    </source>
</evidence>
<keyword evidence="13" id="KW-1185">Reference proteome</keyword>
<dbReference type="Gene3D" id="1.20.1070.10">
    <property type="entry name" value="Rhodopsin 7-helix transmembrane proteins"/>
    <property type="match status" value="1"/>
</dbReference>
<protein>
    <recommendedName>
        <fullName evidence="11">G-protein coupled receptors family 1 profile domain-containing protein</fullName>
    </recommendedName>
</protein>
<dbReference type="GO" id="GO:0004984">
    <property type="term" value="F:olfactory receptor activity"/>
    <property type="evidence" value="ECO:0007669"/>
    <property type="project" value="InterPro"/>
</dbReference>
<evidence type="ECO:0000256" key="9">
    <source>
        <dbReference type="ARBA" id="ARBA00023224"/>
    </source>
</evidence>
<evidence type="ECO:0000313" key="12">
    <source>
        <dbReference type="EMBL" id="KYO17644.1"/>
    </source>
</evidence>
<dbReference type="SUPFAM" id="SSF81321">
    <property type="entry name" value="Family A G protein-coupled receptor-like"/>
    <property type="match status" value="1"/>
</dbReference>
<dbReference type="GO" id="GO:0005886">
    <property type="term" value="C:plasma membrane"/>
    <property type="evidence" value="ECO:0007669"/>
    <property type="project" value="UniProtKB-SubCell"/>
</dbReference>
<feature type="transmembrane region" description="Helical" evidence="10">
    <location>
        <begin position="42"/>
        <end position="64"/>
    </location>
</feature>
<sequence length="117" mass="13046">MLAFISSSIVVLSSLILTSVSYSYIISTIVSIPSATGRKKAFSTCVSHIIVVTIAYGSSIFMYVRPEQSYSLDFDKVAAVLTTVVTPLLNPFIYSLRNEKVKEVLRESWANFKSYFK</sequence>
<name>A0A151LZH0_ALLMI</name>